<dbReference type="Pfam" id="PF04963">
    <property type="entry name" value="Sigma54_CBD"/>
    <property type="match status" value="1"/>
</dbReference>
<dbReference type="NCBIfam" id="TIGR02395">
    <property type="entry name" value="rpoN_sigma"/>
    <property type="match status" value="1"/>
</dbReference>
<evidence type="ECO:0000256" key="4">
    <source>
        <dbReference type="ARBA" id="ARBA00022695"/>
    </source>
</evidence>
<dbReference type="GO" id="GO:0000428">
    <property type="term" value="C:DNA-directed RNA polymerase complex"/>
    <property type="evidence" value="ECO:0007669"/>
    <property type="project" value="UniProtKB-KW"/>
</dbReference>
<keyword evidence="2" id="KW-0240">DNA-directed RNA polymerase</keyword>
<organism evidence="12 13">
    <name type="scientific">Salicibibacter kimchii</name>
    <dbReference type="NCBI Taxonomy" id="2099786"/>
    <lineage>
        <taxon>Bacteria</taxon>
        <taxon>Bacillati</taxon>
        <taxon>Bacillota</taxon>
        <taxon>Bacilli</taxon>
        <taxon>Bacillales</taxon>
        <taxon>Bacillaceae</taxon>
        <taxon>Salicibibacter</taxon>
    </lineage>
</organism>
<evidence type="ECO:0000256" key="7">
    <source>
        <dbReference type="ARBA" id="ARBA00023125"/>
    </source>
</evidence>
<dbReference type="PANTHER" id="PTHR32248">
    <property type="entry name" value="RNA POLYMERASE SIGMA-54 FACTOR"/>
    <property type="match status" value="1"/>
</dbReference>
<feature type="compositionally biased region" description="Basic and acidic residues" evidence="9">
    <location>
        <begin position="53"/>
        <end position="83"/>
    </location>
</feature>
<dbReference type="OrthoDB" id="9814402at2"/>
<sequence>MNLEMGLIQQQTMKLVMTQQLRQAISLLQYSTLELSDYIEEQALENPLLEVSDSNRDEEIRDSPVLWQDREESSGEQGKEPFIDRLENGRQGLTVYLIDQLRMLHCGEDTQEHLKYFIHNLDENGYLLVSEKEAALELGITSDRFHELCALLQQFDPIGVGARSLSECLLLQLQALPEEHPLAETIVCHYLQAFAQKKWKWLAEEMQITLEEIQDAHDFIQTLNPRPAQGFSESELEYIMPDVYIEKQNGDWTVVLNDESLPKIRLNRQYRNLLHQKSDKETFEYAHSKYKQLVWLLKSIDQRQQTIRAVTEAIVEYQKSFLENGELRPMTLKHIAERADVHESTVSRTTNRKYVQTPRGCYELKAFFSKGVSGYAGKDVSATIIKQSIRNWIEQEDKQKPISDQKIADRFKQEEGIKISRRAIAKYRDELNIPASSKRKRFA</sequence>
<protein>
    <submittedName>
        <fullName evidence="12">RNA polymerase sigma-54 factor</fullName>
    </submittedName>
</protein>
<dbReference type="PIRSF" id="PIRSF000774">
    <property type="entry name" value="RpoN"/>
    <property type="match status" value="1"/>
</dbReference>
<dbReference type="PANTHER" id="PTHR32248:SF4">
    <property type="entry name" value="RNA POLYMERASE SIGMA-54 FACTOR"/>
    <property type="match status" value="1"/>
</dbReference>
<dbReference type="PROSITE" id="PS50044">
    <property type="entry name" value="SIGMA54_3"/>
    <property type="match status" value="1"/>
</dbReference>
<gene>
    <name evidence="12" type="primary">rpoN</name>
    <name evidence="12" type="ORF">DT065_09695</name>
</gene>
<dbReference type="InterPro" id="IPR007634">
    <property type="entry name" value="RNA_pol_sigma_54_DNA-bd"/>
</dbReference>
<keyword evidence="3" id="KW-0808">Transferase</keyword>
<keyword evidence="7" id="KW-0238">DNA-binding</keyword>
<dbReference type="GO" id="GO:0016987">
    <property type="term" value="F:sigma factor activity"/>
    <property type="evidence" value="ECO:0007669"/>
    <property type="project" value="UniProtKB-KW"/>
</dbReference>
<dbReference type="RefSeq" id="WP_114372891.1">
    <property type="nucleotide sequence ID" value="NZ_CP031092.1"/>
</dbReference>
<dbReference type="InterPro" id="IPR038709">
    <property type="entry name" value="RpoN_core-bd_sf"/>
</dbReference>
<dbReference type="InterPro" id="IPR000394">
    <property type="entry name" value="RNA_pol_sigma_54"/>
</dbReference>
<feature type="region of interest" description="Disordered" evidence="9">
    <location>
        <begin position="50"/>
        <end position="83"/>
    </location>
</feature>
<evidence type="ECO:0000256" key="9">
    <source>
        <dbReference type="SAM" id="MobiDB-lite"/>
    </source>
</evidence>
<accession>A0A345BZ81</accession>
<dbReference type="Pfam" id="PF04552">
    <property type="entry name" value="Sigma54_DBD"/>
    <property type="match status" value="1"/>
</dbReference>
<dbReference type="GO" id="GO:0003677">
    <property type="term" value="F:DNA binding"/>
    <property type="evidence" value="ECO:0007669"/>
    <property type="project" value="UniProtKB-KW"/>
</dbReference>
<dbReference type="InterPro" id="IPR007046">
    <property type="entry name" value="RNA_pol_sigma_54_core-bd"/>
</dbReference>
<evidence type="ECO:0000256" key="1">
    <source>
        <dbReference type="ARBA" id="ARBA00008798"/>
    </source>
</evidence>
<feature type="domain" description="RNA polymerase sigma factor 54 DNA-binding" evidence="10">
    <location>
        <begin position="284"/>
        <end position="441"/>
    </location>
</feature>
<evidence type="ECO:0000256" key="6">
    <source>
        <dbReference type="ARBA" id="ARBA00023082"/>
    </source>
</evidence>
<evidence type="ECO:0000313" key="13">
    <source>
        <dbReference type="Proteomes" id="UP000252100"/>
    </source>
</evidence>
<dbReference type="EMBL" id="CP031092">
    <property type="protein sequence ID" value="AXF56262.1"/>
    <property type="molecule type" value="Genomic_DNA"/>
</dbReference>
<dbReference type="KEGG" id="rue:DT065_09695"/>
<evidence type="ECO:0000256" key="2">
    <source>
        <dbReference type="ARBA" id="ARBA00022478"/>
    </source>
</evidence>
<evidence type="ECO:0000313" key="12">
    <source>
        <dbReference type="EMBL" id="AXF56262.1"/>
    </source>
</evidence>
<dbReference type="Pfam" id="PF00309">
    <property type="entry name" value="Sigma54_AID"/>
    <property type="match status" value="1"/>
</dbReference>
<keyword evidence="5" id="KW-0805">Transcription regulation</keyword>
<evidence type="ECO:0000259" key="11">
    <source>
        <dbReference type="Pfam" id="PF04963"/>
    </source>
</evidence>
<dbReference type="Gene3D" id="1.10.10.60">
    <property type="entry name" value="Homeodomain-like"/>
    <property type="match status" value="1"/>
</dbReference>
<name>A0A345BZ81_9BACI</name>
<dbReference type="Gene3D" id="1.10.10.1330">
    <property type="entry name" value="RNA polymerase sigma-54 factor, core-binding domain"/>
    <property type="match status" value="1"/>
</dbReference>
<dbReference type="GO" id="GO:0016779">
    <property type="term" value="F:nucleotidyltransferase activity"/>
    <property type="evidence" value="ECO:0007669"/>
    <property type="project" value="UniProtKB-KW"/>
</dbReference>
<dbReference type="AlphaFoldDB" id="A0A345BZ81"/>
<dbReference type="GO" id="GO:0001216">
    <property type="term" value="F:DNA-binding transcription activator activity"/>
    <property type="evidence" value="ECO:0007669"/>
    <property type="project" value="InterPro"/>
</dbReference>
<keyword evidence="6" id="KW-0731">Sigma factor</keyword>
<dbReference type="PRINTS" id="PR00045">
    <property type="entry name" value="SIGMA54FCT"/>
</dbReference>
<feature type="domain" description="RNA polymerase sigma factor 54 core-binding" evidence="11">
    <location>
        <begin position="89"/>
        <end position="270"/>
    </location>
</feature>
<evidence type="ECO:0000256" key="8">
    <source>
        <dbReference type="ARBA" id="ARBA00023163"/>
    </source>
</evidence>
<dbReference type="GO" id="GO:0006352">
    <property type="term" value="P:DNA-templated transcription initiation"/>
    <property type="evidence" value="ECO:0007669"/>
    <property type="project" value="InterPro"/>
</dbReference>
<keyword evidence="13" id="KW-1185">Reference proteome</keyword>
<evidence type="ECO:0000256" key="5">
    <source>
        <dbReference type="ARBA" id="ARBA00023015"/>
    </source>
</evidence>
<dbReference type="Proteomes" id="UP000252100">
    <property type="component" value="Chromosome"/>
</dbReference>
<reference evidence="12 13" key="1">
    <citation type="journal article" date="2018" name="J. Microbiol.">
        <title>Salicibibacter kimchii gen. nov., sp. nov., a moderately halophilic and alkalitolerant bacterium in the family Bacillaceae, isolated from kimchi.</title>
        <authorList>
            <person name="Jang J.Y."/>
            <person name="Oh Y.J."/>
            <person name="Lim S.K."/>
            <person name="Park H.K."/>
            <person name="Lee C."/>
            <person name="Kim J.Y."/>
            <person name="Lee M.A."/>
            <person name="Choi H.J."/>
        </authorList>
    </citation>
    <scope>NUCLEOTIDE SEQUENCE [LARGE SCALE GENOMIC DNA]</scope>
    <source>
        <strain evidence="12 13">NKC1-1</strain>
    </source>
</reference>
<evidence type="ECO:0000256" key="3">
    <source>
        <dbReference type="ARBA" id="ARBA00022679"/>
    </source>
</evidence>
<proteinExistence type="inferred from homology"/>
<evidence type="ECO:0000259" key="10">
    <source>
        <dbReference type="Pfam" id="PF04552"/>
    </source>
</evidence>
<keyword evidence="8" id="KW-0804">Transcription</keyword>
<comment type="similarity">
    <text evidence="1">Belongs to the sigma-54 factor family.</text>
</comment>
<keyword evidence="4" id="KW-0548">Nucleotidyltransferase</keyword>